<accession>A0A0U2ZCE8</accession>
<feature type="domain" description="Excalibur calcium-binding" evidence="3">
    <location>
        <begin position="190"/>
        <end position="226"/>
    </location>
</feature>
<feature type="transmembrane region" description="Helical" evidence="2">
    <location>
        <begin position="48"/>
        <end position="66"/>
    </location>
</feature>
<dbReference type="Proteomes" id="UP000067683">
    <property type="component" value="Chromosome"/>
</dbReference>
<dbReference type="OrthoDB" id="565380at2"/>
<feature type="compositionally biased region" description="Acidic residues" evidence="1">
    <location>
        <begin position="104"/>
        <end position="124"/>
    </location>
</feature>
<feature type="region of interest" description="Disordered" evidence="1">
    <location>
        <begin position="101"/>
        <end position="130"/>
    </location>
</feature>
<feature type="transmembrane region" description="Helical" evidence="2">
    <location>
        <begin position="6"/>
        <end position="36"/>
    </location>
</feature>
<organism evidence="4 5">
    <name type="scientific">Planococcus rifietoensis</name>
    <dbReference type="NCBI Taxonomy" id="200991"/>
    <lineage>
        <taxon>Bacteria</taxon>
        <taxon>Bacillati</taxon>
        <taxon>Bacillota</taxon>
        <taxon>Bacilli</taxon>
        <taxon>Bacillales</taxon>
        <taxon>Caryophanaceae</taxon>
        <taxon>Planococcus</taxon>
    </lineage>
</organism>
<keyword evidence="2" id="KW-1133">Transmembrane helix</keyword>
<protein>
    <recommendedName>
        <fullName evidence="3">Excalibur calcium-binding domain-containing protein</fullName>
    </recommendedName>
</protein>
<evidence type="ECO:0000256" key="1">
    <source>
        <dbReference type="SAM" id="MobiDB-lite"/>
    </source>
</evidence>
<evidence type="ECO:0000313" key="4">
    <source>
        <dbReference type="EMBL" id="ALS76876.1"/>
    </source>
</evidence>
<name>A0A0U2ZCE8_9BACL</name>
<evidence type="ECO:0000313" key="5">
    <source>
        <dbReference type="Proteomes" id="UP000067683"/>
    </source>
</evidence>
<dbReference type="AlphaFoldDB" id="A0A0U2ZCE8"/>
<keyword evidence="2" id="KW-0812">Transmembrane</keyword>
<evidence type="ECO:0000259" key="3">
    <source>
        <dbReference type="SMART" id="SM00894"/>
    </source>
</evidence>
<dbReference type="SMART" id="SM00894">
    <property type="entry name" value="Excalibur"/>
    <property type="match status" value="1"/>
</dbReference>
<dbReference type="KEGG" id="prt:AUC31_17345"/>
<proteinExistence type="predicted"/>
<dbReference type="RefSeq" id="WP_058383577.1">
    <property type="nucleotide sequence ID" value="NZ_CP013659.2"/>
</dbReference>
<sequence>MIEALVIFILFLLAIFLFVSFYEIILIIIGVLIFGWGLERNNNSAKNLISIFGALVLFTGIGMLFVDSDEPNQAEDVVQTEPQIKEDIEETKEIEPVTAVETPPSEEAEEVLVEEPDEPEEPTDEASSAPKMECVDFNSHEELLEYWYGNGYSADNDPHNLDEDANGIPCDSEDLINQVGSPEQSNSSVYYDNCAAVRSAGVAPIRTDDAGYGSHLDRDGDGIACEPY</sequence>
<feature type="region of interest" description="Disordered" evidence="1">
    <location>
        <begin position="206"/>
        <end position="228"/>
    </location>
</feature>
<keyword evidence="2" id="KW-0472">Membrane</keyword>
<dbReference type="InterPro" id="IPR008613">
    <property type="entry name" value="Excalibur_Ca-bd_domain"/>
</dbReference>
<dbReference type="STRING" id="200991.AUC31_17345"/>
<gene>
    <name evidence="4" type="ORF">AUC31_17345</name>
</gene>
<dbReference type="EMBL" id="CP013659">
    <property type="protein sequence ID" value="ALS76876.1"/>
    <property type="molecule type" value="Genomic_DNA"/>
</dbReference>
<evidence type="ECO:0000256" key="2">
    <source>
        <dbReference type="SAM" id="Phobius"/>
    </source>
</evidence>
<reference evidence="4" key="1">
    <citation type="submission" date="2016-01" db="EMBL/GenBank/DDBJ databases">
        <title>Complete genome of Planococcus rifietoensis type strain M8.</title>
        <authorList>
            <person name="See-Too W.S."/>
        </authorList>
    </citation>
    <scope>NUCLEOTIDE SEQUENCE [LARGE SCALE GENOMIC DNA]</scope>
    <source>
        <strain evidence="4">M8</strain>
    </source>
</reference>
<keyword evidence="5" id="KW-1185">Reference proteome</keyword>
<dbReference type="Pfam" id="PF05901">
    <property type="entry name" value="Excalibur"/>
    <property type="match status" value="1"/>
</dbReference>